<evidence type="ECO:0000256" key="4">
    <source>
        <dbReference type="ARBA" id="ARBA00022837"/>
    </source>
</evidence>
<evidence type="ECO:0000313" key="6">
    <source>
        <dbReference type="EMBL" id="SVC47931.1"/>
    </source>
</evidence>
<dbReference type="PANTHER" id="PTHR42693:SF53">
    <property type="entry name" value="ENDO-4-O-SULFATASE"/>
    <property type="match status" value="1"/>
</dbReference>
<comment type="similarity">
    <text evidence="1">Belongs to the sulfatase family.</text>
</comment>
<dbReference type="InterPro" id="IPR000917">
    <property type="entry name" value="Sulfatase_N"/>
</dbReference>
<name>A0A382MKU4_9ZZZZ</name>
<dbReference type="AlphaFoldDB" id="A0A382MKU4"/>
<dbReference type="PROSITE" id="PS00523">
    <property type="entry name" value="SULFATASE_1"/>
    <property type="match status" value="1"/>
</dbReference>
<keyword evidence="2" id="KW-0479">Metal-binding</keyword>
<dbReference type="GO" id="GO:0046872">
    <property type="term" value="F:metal ion binding"/>
    <property type="evidence" value="ECO:0007669"/>
    <property type="project" value="UniProtKB-KW"/>
</dbReference>
<sequence>MKQVLLMIAVVGVGFVFDLQAKDKPTNFVIFLTDDMGWGDLGVQGHPRIKTPNLDKFASQGVRLTQCYAACGVCSPSRSSVLTGRTPYRNGVWRWIPSGHQVHLRTSEITIPEVLKAKGYTTCHTGKWHLNGFFNDPRHPQPNDHGYDWWLATQNNAAPHHINPRNFVRNGKAVGVMEGASAVIAAQEAVNWLRKERDKDKPFFITVWTHEPHLPIESAPEFMKPYEDIDDEGIRQHHGNITQLD</sequence>
<organism evidence="6">
    <name type="scientific">marine metagenome</name>
    <dbReference type="NCBI Taxonomy" id="408172"/>
    <lineage>
        <taxon>unclassified sequences</taxon>
        <taxon>metagenomes</taxon>
        <taxon>ecological metagenomes</taxon>
    </lineage>
</organism>
<dbReference type="Pfam" id="PF00884">
    <property type="entry name" value="Sulfatase"/>
    <property type="match status" value="1"/>
</dbReference>
<dbReference type="EMBL" id="UINC01093478">
    <property type="protein sequence ID" value="SVC47931.1"/>
    <property type="molecule type" value="Genomic_DNA"/>
</dbReference>
<feature type="domain" description="Sulfatase N-terminal" evidence="5">
    <location>
        <begin position="27"/>
        <end position="233"/>
    </location>
</feature>
<dbReference type="GO" id="GO:0004065">
    <property type="term" value="F:arylsulfatase activity"/>
    <property type="evidence" value="ECO:0007669"/>
    <property type="project" value="TreeGrafter"/>
</dbReference>
<evidence type="ECO:0000259" key="5">
    <source>
        <dbReference type="Pfam" id="PF00884"/>
    </source>
</evidence>
<evidence type="ECO:0000256" key="2">
    <source>
        <dbReference type="ARBA" id="ARBA00022723"/>
    </source>
</evidence>
<gene>
    <name evidence="6" type="ORF">METZ01_LOCUS300785</name>
</gene>
<feature type="non-terminal residue" evidence="6">
    <location>
        <position position="245"/>
    </location>
</feature>
<reference evidence="6" key="1">
    <citation type="submission" date="2018-05" db="EMBL/GenBank/DDBJ databases">
        <authorList>
            <person name="Lanie J.A."/>
            <person name="Ng W.-L."/>
            <person name="Kazmierczak K.M."/>
            <person name="Andrzejewski T.M."/>
            <person name="Davidsen T.M."/>
            <person name="Wayne K.J."/>
            <person name="Tettelin H."/>
            <person name="Glass J.I."/>
            <person name="Rusch D."/>
            <person name="Podicherti R."/>
            <person name="Tsui H.-C.T."/>
            <person name="Winkler M.E."/>
        </authorList>
    </citation>
    <scope>NUCLEOTIDE SEQUENCE</scope>
</reference>
<dbReference type="InterPro" id="IPR017850">
    <property type="entry name" value="Alkaline_phosphatase_core_sf"/>
</dbReference>
<keyword evidence="4" id="KW-0106">Calcium</keyword>
<dbReference type="InterPro" id="IPR050738">
    <property type="entry name" value="Sulfatase"/>
</dbReference>
<evidence type="ECO:0000256" key="1">
    <source>
        <dbReference type="ARBA" id="ARBA00008779"/>
    </source>
</evidence>
<dbReference type="SUPFAM" id="SSF53649">
    <property type="entry name" value="Alkaline phosphatase-like"/>
    <property type="match status" value="1"/>
</dbReference>
<dbReference type="InterPro" id="IPR024607">
    <property type="entry name" value="Sulfatase_CS"/>
</dbReference>
<dbReference type="Gene3D" id="3.40.720.10">
    <property type="entry name" value="Alkaline Phosphatase, subunit A"/>
    <property type="match status" value="1"/>
</dbReference>
<keyword evidence="3" id="KW-0378">Hydrolase</keyword>
<protein>
    <recommendedName>
        <fullName evidence="5">Sulfatase N-terminal domain-containing protein</fullName>
    </recommendedName>
</protein>
<accession>A0A382MKU4</accession>
<proteinExistence type="inferred from homology"/>
<dbReference type="PANTHER" id="PTHR42693">
    <property type="entry name" value="ARYLSULFATASE FAMILY MEMBER"/>
    <property type="match status" value="1"/>
</dbReference>
<evidence type="ECO:0000256" key="3">
    <source>
        <dbReference type="ARBA" id="ARBA00022801"/>
    </source>
</evidence>